<dbReference type="KEGG" id="dgo:DGo_PE0057"/>
<dbReference type="AlphaFoldDB" id="H8H3V4"/>
<geneLocation type="plasmid" evidence="2 3">
    <name>P5</name>
</geneLocation>
<evidence type="ECO:0000313" key="2">
    <source>
        <dbReference type="EMBL" id="AFD28201.1"/>
    </source>
</evidence>
<evidence type="ECO:0000259" key="1">
    <source>
        <dbReference type="Pfam" id="PF14213"/>
    </source>
</evidence>
<organism evidence="2 3">
    <name type="scientific">Deinococcus gobiensis (strain DSM 21396 / JCM 16679 / CGMCC 1.7299 / I-0)</name>
    <dbReference type="NCBI Taxonomy" id="745776"/>
    <lineage>
        <taxon>Bacteria</taxon>
        <taxon>Thermotogati</taxon>
        <taxon>Deinococcota</taxon>
        <taxon>Deinococci</taxon>
        <taxon>Deinococcales</taxon>
        <taxon>Deinococcaceae</taxon>
        <taxon>Deinococcus</taxon>
    </lineage>
</organism>
<evidence type="ECO:0000313" key="3">
    <source>
        <dbReference type="Proteomes" id="UP000007575"/>
    </source>
</evidence>
<reference evidence="2 3" key="1">
    <citation type="journal article" date="2012" name="PLoS ONE">
        <title>Genome sequence and transcriptome analysis of the radioresistant bacterium Deinococcus gobiensis: insights into the extreme environmental adaptations.</title>
        <authorList>
            <person name="Yuan M."/>
            <person name="Chen M."/>
            <person name="Zhang W."/>
            <person name="Lu W."/>
            <person name="Wang J."/>
            <person name="Yang M."/>
            <person name="Zhao P."/>
            <person name="Tang R."/>
            <person name="Li X."/>
            <person name="Hao Y."/>
            <person name="Zhou Z."/>
            <person name="Zhan Y."/>
            <person name="Yu H."/>
            <person name="Teng C."/>
            <person name="Yan Y."/>
            <person name="Ping S."/>
            <person name="Wang Y."/>
            <person name="Lin M."/>
        </authorList>
    </citation>
    <scope>NUCLEOTIDE SEQUENCE [LARGE SCALE GENOMIC DNA]</scope>
    <source>
        <strain evidence="3">DSM 21396 / JCM 16679 / CGMCC 1.7299 / I-0</strain>
        <plasmid evidence="2">P5</plasmid>
    </source>
</reference>
<feature type="domain" description="DUF4325" evidence="1">
    <location>
        <begin position="24"/>
        <end position="85"/>
    </location>
</feature>
<keyword evidence="2" id="KW-0614">Plasmid</keyword>
<dbReference type="Pfam" id="PF14213">
    <property type="entry name" value="DUF4325"/>
    <property type="match status" value="1"/>
</dbReference>
<accession>H8H3V4</accession>
<dbReference type="Proteomes" id="UP000007575">
    <property type="component" value="Plasmid P5"/>
</dbReference>
<dbReference type="EMBL" id="CP002196">
    <property type="protein sequence ID" value="AFD28201.1"/>
    <property type="molecule type" value="Genomic_DNA"/>
</dbReference>
<gene>
    <name evidence="2" type="ordered locus">DGo_PE0057</name>
</gene>
<dbReference type="HOGENOM" id="CLU_155221_0_0_0"/>
<dbReference type="PATRIC" id="fig|745776.4.peg.4070"/>
<proteinExistence type="predicted"/>
<name>H8H3V4_DEIGI</name>
<sequence>MSKETFEMSIVGIINNPICTSVADGEKVYDRICPIIEDGNIVKLSFAGVRYIISAFLNPAFGKLYLRFDQDYIREHLKAVNTTPEQRSIIKEVVENAKFYAASKEEAKEARIDASGFKDEE</sequence>
<dbReference type="RefSeq" id="WP_014695843.1">
    <property type="nucleotide sequence ID" value="NC_017806.1"/>
</dbReference>
<keyword evidence="3" id="KW-1185">Reference proteome</keyword>
<protein>
    <recommendedName>
        <fullName evidence="1">DUF4325 domain-containing protein</fullName>
    </recommendedName>
</protein>
<dbReference type="InterPro" id="IPR025474">
    <property type="entry name" value="DUF4325"/>
</dbReference>